<keyword evidence="6" id="KW-1185">Reference proteome</keyword>
<feature type="transmembrane region" description="Helical" evidence="3">
    <location>
        <begin position="249"/>
        <end position="266"/>
    </location>
</feature>
<dbReference type="InterPro" id="IPR037185">
    <property type="entry name" value="EmrE-like"/>
</dbReference>
<gene>
    <name evidence="5" type="ORF">ACFQ03_12340</name>
</gene>
<protein>
    <submittedName>
        <fullName evidence="5">EamA family transporter</fullName>
    </submittedName>
</protein>
<evidence type="ECO:0000313" key="5">
    <source>
        <dbReference type="EMBL" id="MFD0869941.1"/>
    </source>
</evidence>
<dbReference type="PANTHER" id="PTHR22911">
    <property type="entry name" value="ACYL-MALONYL CONDENSING ENZYME-RELATED"/>
    <property type="match status" value="1"/>
</dbReference>
<dbReference type="Pfam" id="PF00892">
    <property type="entry name" value="EamA"/>
    <property type="match status" value="2"/>
</dbReference>
<feature type="transmembrane region" description="Helical" evidence="3">
    <location>
        <begin position="88"/>
        <end position="108"/>
    </location>
</feature>
<feature type="domain" description="EamA" evidence="4">
    <location>
        <begin position="2"/>
        <end position="131"/>
    </location>
</feature>
<feature type="transmembrane region" description="Helical" evidence="3">
    <location>
        <begin position="6"/>
        <end position="23"/>
    </location>
</feature>
<comment type="subcellular location">
    <subcellularLocation>
        <location evidence="1">Endomembrane system</location>
        <topology evidence="1">Multi-pass membrane protein</topology>
    </subcellularLocation>
</comment>
<reference evidence="6" key="1">
    <citation type="journal article" date="2019" name="Int. J. Syst. Evol. Microbiol.">
        <title>The Global Catalogue of Microorganisms (GCM) 10K type strain sequencing project: providing services to taxonomists for standard genome sequencing and annotation.</title>
        <authorList>
            <consortium name="The Broad Institute Genomics Platform"/>
            <consortium name="The Broad Institute Genome Sequencing Center for Infectious Disease"/>
            <person name="Wu L."/>
            <person name="Ma J."/>
        </authorList>
    </citation>
    <scope>NUCLEOTIDE SEQUENCE [LARGE SCALE GENOMIC DNA]</scope>
    <source>
        <strain evidence="6">CCUG 57263</strain>
    </source>
</reference>
<dbReference type="EMBL" id="JBHTIU010000039">
    <property type="protein sequence ID" value="MFD0869941.1"/>
    <property type="molecule type" value="Genomic_DNA"/>
</dbReference>
<evidence type="ECO:0000256" key="1">
    <source>
        <dbReference type="ARBA" id="ARBA00004127"/>
    </source>
</evidence>
<dbReference type="Proteomes" id="UP001597120">
    <property type="component" value="Unassembled WGS sequence"/>
</dbReference>
<feature type="transmembrane region" description="Helical" evidence="3">
    <location>
        <begin position="222"/>
        <end position="243"/>
    </location>
</feature>
<feature type="transmembrane region" description="Helical" evidence="3">
    <location>
        <begin position="114"/>
        <end position="132"/>
    </location>
</feature>
<sequence length="296" mass="32239">MWLVYAGLACLCFGLRGILYQWSSQKPLDRNLLLFAVYLSGTLIGVGLNFIVQPEWTPGVWVGLFMGVFSFTANAAMYKGFAVGKASLIAIMAGLPPVVVVILAYGLWGEALTWGQGAAFLVIICGIILIRYSSDLSFSNLKGLQWGIITLISFGLTDVASKQAVLWGGETIPTLVIMYATGMVLFFISWLWGRNKRSSDEAQKEPGNSPDTKPNWSFSKTILWGLVVGVSNISGMLLLLPAFKLGVTGLVSAVVAMNVLIILFYARLFLKEKFNRQETAGIICAFCGMILLRLIG</sequence>
<name>A0ABW3D9B1_9BACL</name>
<feature type="transmembrane region" description="Helical" evidence="3">
    <location>
        <begin position="58"/>
        <end position="76"/>
    </location>
</feature>
<feature type="domain" description="EamA" evidence="4">
    <location>
        <begin position="142"/>
        <end position="292"/>
    </location>
</feature>
<keyword evidence="3" id="KW-0472">Membrane</keyword>
<keyword evidence="3" id="KW-0812">Transmembrane</keyword>
<evidence type="ECO:0000313" key="6">
    <source>
        <dbReference type="Proteomes" id="UP001597120"/>
    </source>
</evidence>
<dbReference type="PANTHER" id="PTHR22911:SF137">
    <property type="entry name" value="SOLUTE CARRIER FAMILY 35 MEMBER G2-RELATED"/>
    <property type="match status" value="1"/>
</dbReference>
<comment type="caution">
    <text evidence="5">The sequence shown here is derived from an EMBL/GenBank/DDBJ whole genome shotgun (WGS) entry which is preliminary data.</text>
</comment>
<evidence type="ECO:0000259" key="4">
    <source>
        <dbReference type="Pfam" id="PF00892"/>
    </source>
</evidence>
<comment type="similarity">
    <text evidence="2">Belongs to the EamA transporter family.</text>
</comment>
<keyword evidence="3" id="KW-1133">Transmembrane helix</keyword>
<dbReference type="Gene3D" id="1.10.3730.20">
    <property type="match status" value="2"/>
</dbReference>
<organism evidence="5 6">
    <name type="scientific">Paenibacillus residui</name>
    <dbReference type="NCBI Taxonomy" id="629724"/>
    <lineage>
        <taxon>Bacteria</taxon>
        <taxon>Bacillati</taxon>
        <taxon>Bacillota</taxon>
        <taxon>Bacilli</taxon>
        <taxon>Bacillales</taxon>
        <taxon>Paenibacillaceae</taxon>
        <taxon>Paenibacillus</taxon>
    </lineage>
</organism>
<dbReference type="SUPFAM" id="SSF103481">
    <property type="entry name" value="Multidrug resistance efflux transporter EmrE"/>
    <property type="match status" value="2"/>
</dbReference>
<accession>A0ABW3D9B1</accession>
<feature type="transmembrane region" description="Helical" evidence="3">
    <location>
        <begin position="172"/>
        <end position="192"/>
    </location>
</feature>
<evidence type="ECO:0000256" key="2">
    <source>
        <dbReference type="ARBA" id="ARBA00007362"/>
    </source>
</evidence>
<dbReference type="InterPro" id="IPR000620">
    <property type="entry name" value="EamA_dom"/>
</dbReference>
<evidence type="ECO:0000256" key="3">
    <source>
        <dbReference type="SAM" id="Phobius"/>
    </source>
</evidence>
<proteinExistence type="inferred from homology"/>
<feature type="transmembrane region" description="Helical" evidence="3">
    <location>
        <begin position="32"/>
        <end position="52"/>
    </location>
</feature>
<dbReference type="RefSeq" id="WP_150960167.1">
    <property type="nucleotide sequence ID" value="NZ_JBHTIU010000039.1"/>
</dbReference>